<evidence type="ECO:0000313" key="2">
    <source>
        <dbReference type="Proteomes" id="UP000005239"/>
    </source>
</evidence>
<reference evidence="2" key="1">
    <citation type="journal article" date="2008" name="Nat. Genet.">
        <title>The Pristionchus pacificus genome provides a unique perspective on nematode lifestyle and parasitism.</title>
        <authorList>
            <person name="Dieterich C."/>
            <person name="Clifton S.W."/>
            <person name="Schuster L.N."/>
            <person name="Chinwalla A."/>
            <person name="Delehaunty K."/>
            <person name="Dinkelacker I."/>
            <person name="Fulton L."/>
            <person name="Fulton R."/>
            <person name="Godfrey J."/>
            <person name="Minx P."/>
            <person name="Mitreva M."/>
            <person name="Roeseler W."/>
            <person name="Tian H."/>
            <person name="Witte H."/>
            <person name="Yang S.P."/>
            <person name="Wilson R.K."/>
            <person name="Sommer R.J."/>
        </authorList>
    </citation>
    <scope>NUCLEOTIDE SEQUENCE [LARGE SCALE GENOMIC DNA]</scope>
    <source>
        <strain evidence="2">PS312</strain>
    </source>
</reference>
<sequence>MSSIIFLFCSVLFCSIDLEWRNLTTNIAIIAAIPASDSRAVAVAAGLHISSWQQIRIPLNTTVLLLYEKDCHINQFPATAATAASESIPAALVCALIALVVVVVVGRESFDCSQSRIIFSLENSVRTHVRAEDSGRRRRMESMRFLFGVIDDYFVEHRNSTFITQLVTCRIKKLQSEKPLSFPILATTHNTNVQIWVNYRRLTE</sequence>
<accession>A0A2A6BA33</accession>
<protein>
    <submittedName>
        <fullName evidence="1">Uncharacterized protein</fullName>
    </submittedName>
</protein>
<proteinExistence type="predicted"/>
<reference evidence="1" key="2">
    <citation type="submission" date="2022-06" db="UniProtKB">
        <authorList>
            <consortium name="EnsemblMetazoa"/>
        </authorList>
    </citation>
    <scope>IDENTIFICATION</scope>
    <source>
        <strain evidence="1">PS312</strain>
    </source>
</reference>
<dbReference type="EnsemblMetazoa" id="PPA15175.1">
    <property type="protein sequence ID" value="PPA15175.1"/>
    <property type="gene ID" value="WBGene00104729"/>
</dbReference>
<gene>
    <name evidence="1" type="primary">WBGene00104729</name>
</gene>
<organism evidence="1 2">
    <name type="scientific">Pristionchus pacificus</name>
    <name type="common">Parasitic nematode worm</name>
    <dbReference type="NCBI Taxonomy" id="54126"/>
    <lineage>
        <taxon>Eukaryota</taxon>
        <taxon>Metazoa</taxon>
        <taxon>Ecdysozoa</taxon>
        <taxon>Nematoda</taxon>
        <taxon>Chromadorea</taxon>
        <taxon>Rhabditida</taxon>
        <taxon>Rhabditina</taxon>
        <taxon>Diplogasteromorpha</taxon>
        <taxon>Diplogasteroidea</taxon>
        <taxon>Neodiplogasteridae</taxon>
        <taxon>Pristionchus</taxon>
    </lineage>
</organism>
<accession>A0A8R1YEK3</accession>
<dbReference type="Proteomes" id="UP000005239">
    <property type="component" value="Unassembled WGS sequence"/>
</dbReference>
<evidence type="ECO:0000313" key="1">
    <source>
        <dbReference type="EnsemblMetazoa" id="PPA15175.1"/>
    </source>
</evidence>
<dbReference type="AlphaFoldDB" id="A0A2A6BA33"/>
<name>A0A2A6BA33_PRIPA</name>
<keyword evidence="2" id="KW-1185">Reference proteome</keyword>